<comment type="caution">
    <text evidence="1">The sequence shown here is derived from an EMBL/GenBank/DDBJ whole genome shotgun (WGS) entry which is preliminary data.</text>
</comment>
<dbReference type="Pfam" id="PF00221">
    <property type="entry name" value="Lyase_aromatic"/>
    <property type="match status" value="1"/>
</dbReference>
<dbReference type="CDD" id="cd00332">
    <property type="entry name" value="PAL-HAL"/>
    <property type="match status" value="1"/>
</dbReference>
<gene>
    <name evidence="1" type="ORF">FHP24_21180</name>
</gene>
<protein>
    <submittedName>
        <fullName evidence="1">Histidine ammonia-lyase</fullName>
    </submittedName>
</protein>
<keyword evidence="2" id="KW-1185">Reference proteome</keyword>
<dbReference type="InterPro" id="IPR001106">
    <property type="entry name" value="Aromatic_Lyase"/>
</dbReference>
<dbReference type="InterPro" id="IPR008948">
    <property type="entry name" value="L-Aspartase-like"/>
</dbReference>
<dbReference type="PANTHER" id="PTHR10362">
    <property type="entry name" value="HISTIDINE AMMONIA-LYASE"/>
    <property type="match status" value="1"/>
</dbReference>
<dbReference type="InterPro" id="IPR024083">
    <property type="entry name" value="Fumarase/histidase_N"/>
</dbReference>
<accession>A0A5C4XFY9</accession>
<sequence length="499" mass="51885">MTTVRLTGSGVSIADIAAIARKQVRVVADERVIARLVEARLVLESVAAPGQPIYGMNTGLGANLKTAVTGEFAAFQLQLIRGRGMAVGEPMPRDVTRAVLAARIAMLAVGGSGVSPGVFEALLALLNAGVHPVMRSVGSIGAGDLVLLSAVARVLVGEGDAEYQGNVLSALEALARAGLKPATLQPKDGISLLNASAVSAGKGALVLHDLRHLLGWQRQAAALSFEGMAGNPAILAPAIQAARPAPGQIEEARLLEEALHGSSLFEGDTAIQDPLSLRCIAPILGALADALERAERVVELELNSAADNPLVIIDEGRVLSTGNFHTPALSLAFENLGLAVAQAAAASAARFIQLTGPARKGLPRYLSPVGGASAGFVPMQKTVTALMAEIRHQANPVMLDFLAVSEGVEDHATQSLLTIRKLDEMLASWQLLIACEMAAAAQAVDLQKGHRCGIGTRNTYDMIRSKVPALEEDRSLGEDISVLASHLERDVSPLAGGRP</sequence>
<dbReference type="Gene3D" id="1.20.200.10">
    <property type="entry name" value="Fumarase/aspartase (Central domain)"/>
    <property type="match status" value="1"/>
</dbReference>
<name>A0A5C4XFY9_9HYPH</name>
<dbReference type="Proteomes" id="UP000311605">
    <property type="component" value="Unassembled WGS sequence"/>
</dbReference>
<dbReference type="AlphaFoldDB" id="A0A5C4XFY9"/>
<evidence type="ECO:0000313" key="1">
    <source>
        <dbReference type="EMBL" id="TNM61771.1"/>
    </source>
</evidence>
<evidence type="ECO:0000313" key="2">
    <source>
        <dbReference type="Proteomes" id="UP000311605"/>
    </source>
</evidence>
<dbReference type="RefSeq" id="WP_139678218.1">
    <property type="nucleotide sequence ID" value="NZ_VDMN01000005.1"/>
</dbReference>
<dbReference type="SUPFAM" id="SSF48557">
    <property type="entry name" value="L-aspartase-like"/>
    <property type="match status" value="1"/>
</dbReference>
<dbReference type="OrthoDB" id="7285062at2"/>
<dbReference type="GO" id="GO:0016841">
    <property type="term" value="F:ammonia-lyase activity"/>
    <property type="evidence" value="ECO:0007669"/>
    <property type="project" value="UniProtKB-ARBA"/>
</dbReference>
<proteinExistence type="predicted"/>
<dbReference type="EMBL" id="VDMN01000005">
    <property type="protein sequence ID" value="TNM61771.1"/>
    <property type="molecule type" value="Genomic_DNA"/>
</dbReference>
<keyword evidence="1" id="KW-0456">Lyase</keyword>
<reference evidence="1 2" key="1">
    <citation type="submission" date="2019-06" db="EMBL/GenBank/DDBJ databases">
        <title>The draft genome of Rhizobium smilacinae PTYR-5.</title>
        <authorList>
            <person name="Liu L."/>
            <person name="Li L."/>
            <person name="Zhang X."/>
        </authorList>
    </citation>
    <scope>NUCLEOTIDE SEQUENCE [LARGE SCALE GENOMIC DNA]</scope>
    <source>
        <strain evidence="1 2">PTYR-5</strain>
    </source>
</reference>
<organism evidence="1 2">
    <name type="scientific">Aliirhizobium smilacinae</name>
    <dbReference type="NCBI Taxonomy" id="1395944"/>
    <lineage>
        <taxon>Bacteria</taxon>
        <taxon>Pseudomonadati</taxon>
        <taxon>Pseudomonadota</taxon>
        <taxon>Alphaproteobacteria</taxon>
        <taxon>Hyphomicrobiales</taxon>
        <taxon>Rhizobiaceae</taxon>
        <taxon>Aliirhizobium</taxon>
    </lineage>
</organism>
<dbReference type="Gene3D" id="1.10.275.10">
    <property type="entry name" value="Fumarase/aspartase (N-terminal domain)"/>
    <property type="match status" value="1"/>
</dbReference>